<evidence type="ECO:0000313" key="12">
    <source>
        <dbReference type="Proteomes" id="UP000248961"/>
    </source>
</evidence>
<dbReference type="GO" id="GO:0004674">
    <property type="term" value="F:protein serine/threonine kinase activity"/>
    <property type="evidence" value="ECO:0007669"/>
    <property type="project" value="UniProtKB-KW"/>
</dbReference>
<dbReference type="GO" id="GO:0005524">
    <property type="term" value="F:ATP binding"/>
    <property type="evidence" value="ECO:0007669"/>
    <property type="project" value="UniProtKB-UniRule"/>
</dbReference>
<dbReference type="SMART" id="SM00220">
    <property type="entry name" value="S_TKc"/>
    <property type="match status" value="1"/>
</dbReference>
<dbReference type="SUPFAM" id="SSF56112">
    <property type="entry name" value="Protein kinase-like (PK-like)"/>
    <property type="match status" value="1"/>
</dbReference>
<organism evidence="11 12">
    <name type="scientific">Aspergillus homomorphus (strain CBS 101889)</name>
    <dbReference type="NCBI Taxonomy" id="1450537"/>
    <lineage>
        <taxon>Eukaryota</taxon>
        <taxon>Fungi</taxon>
        <taxon>Dikarya</taxon>
        <taxon>Ascomycota</taxon>
        <taxon>Pezizomycotina</taxon>
        <taxon>Eurotiomycetes</taxon>
        <taxon>Eurotiomycetidae</taxon>
        <taxon>Eurotiales</taxon>
        <taxon>Aspergillaceae</taxon>
        <taxon>Aspergillus</taxon>
        <taxon>Aspergillus subgen. Circumdati</taxon>
    </lineage>
</organism>
<accession>A0A395HY76</accession>
<evidence type="ECO:0000256" key="4">
    <source>
        <dbReference type="ARBA" id="ARBA00022741"/>
    </source>
</evidence>
<protein>
    <recommendedName>
        <fullName evidence="1">non-specific serine/threonine protein kinase</fullName>
        <ecNumber evidence="1">2.7.11.1</ecNumber>
    </recommendedName>
</protein>
<evidence type="ECO:0000256" key="5">
    <source>
        <dbReference type="ARBA" id="ARBA00022777"/>
    </source>
</evidence>
<sequence>MTRCSRNISLGSPPSLYRLLTTSLRYRPWKPARSLITLSLISSYSSTTTPQSAPCNFEYNWIDGAETLERYTPGGYHPIMVGDLLHNRYKIVDKLGFGGYSTVWLAHDTQLGRYVALKVGIADSISHEPHVLRALSAPAPAPAPPHPGHKSVPQLLDEFELTGPNGTHRCYTTAPARCNLREVSFSRLFPLDVARALAGCLTIAIAYMHSRGYAHGDIHLRNILLELPSSFDHLTIDQFYERYGEPETEPITHRDGTPLPPNIPPKAVLPLYLGKKAEEFVLTDAHVLLSDFGEAFAPAKETRLGEDCHTPLASRPPEARFEPSAPLSYAADIWSLGTAIWEILGMRAVFSSEFATADEVVCPQVDVLGPMPAKWWERWDERGRFFDEDSGRPKAGREVWPPLERAFEEDVQKYRRKRQMGEFGMEETAAILDLMRRMLAFRPKERPTADEVLRSVWMVRWVLPDLNRCL</sequence>
<keyword evidence="5 11" id="KW-0418">Kinase</keyword>
<evidence type="ECO:0000256" key="1">
    <source>
        <dbReference type="ARBA" id="ARBA00012513"/>
    </source>
</evidence>
<feature type="domain" description="Protein kinase" evidence="10">
    <location>
        <begin position="89"/>
        <end position="458"/>
    </location>
</feature>
<keyword evidence="2" id="KW-0723">Serine/threonine-protein kinase</keyword>
<proteinExistence type="predicted"/>
<dbReference type="InterPro" id="IPR011009">
    <property type="entry name" value="Kinase-like_dom_sf"/>
</dbReference>
<dbReference type="RefSeq" id="XP_025551487.1">
    <property type="nucleotide sequence ID" value="XM_025691773.1"/>
</dbReference>
<dbReference type="STRING" id="1450537.A0A395HY76"/>
<dbReference type="InterPro" id="IPR017441">
    <property type="entry name" value="Protein_kinase_ATP_BS"/>
</dbReference>
<dbReference type="AlphaFoldDB" id="A0A395HY76"/>
<keyword evidence="12" id="KW-1185">Reference proteome</keyword>
<dbReference type="Pfam" id="PF00069">
    <property type="entry name" value="Pkinase"/>
    <property type="match status" value="1"/>
</dbReference>
<dbReference type="GO" id="GO:0000245">
    <property type="term" value="P:spliceosomal complex assembly"/>
    <property type="evidence" value="ECO:0007669"/>
    <property type="project" value="TreeGrafter"/>
</dbReference>
<reference evidence="11 12" key="1">
    <citation type="submission" date="2018-02" db="EMBL/GenBank/DDBJ databases">
        <title>The genomes of Aspergillus section Nigri reveals drivers in fungal speciation.</title>
        <authorList>
            <consortium name="DOE Joint Genome Institute"/>
            <person name="Vesth T.C."/>
            <person name="Nybo J."/>
            <person name="Theobald S."/>
            <person name="Brandl J."/>
            <person name="Frisvad J.C."/>
            <person name="Nielsen K.F."/>
            <person name="Lyhne E.K."/>
            <person name="Kogle M.E."/>
            <person name="Kuo A."/>
            <person name="Riley R."/>
            <person name="Clum A."/>
            <person name="Nolan M."/>
            <person name="Lipzen A."/>
            <person name="Salamov A."/>
            <person name="Henrissat B."/>
            <person name="Wiebenga A."/>
            <person name="De vries R.P."/>
            <person name="Grigoriev I.V."/>
            <person name="Mortensen U.H."/>
            <person name="Andersen M.R."/>
            <person name="Baker S.E."/>
        </authorList>
    </citation>
    <scope>NUCLEOTIDE SEQUENCE [LARGE SCALE GENOMIC DNA]</scope>
    <source>
        <strain evidence="11 12">CBS 101889</strain>
    </source>
</reference>
<comment type="catalytic activity">
    <reaction evidence="7">
        <text>L-threonyl-[protein] + ATP = O-phospho-L-threonyl-[protein] + ADP + H(+)</text>
        <dbReference type="Rhea" id="RHEA:46608"/>
        <dbReference type="Rhea" id="RHEA-COMP:11060"/>
        <dbReference type="Rhea" id="RHEA-COMP:11605"/>
        <dbReference type="ChEBI" id="CHEBI:15378"/>
        <dbReference type="ChEBI" id="CHEBI:30013"/>
        <dbReference type="ChEBI" id="CHEBI:30616"/>
        <dbReference type="ChEBI" id="CHEBI:61977"/>
        <dbReference type="ChEBI" id="CHEBI:456216"/>
        <dbReference type="EC" id="2.7.11.1"/>
    </reaction>
</comment>
<name>A0A395HY76_ASPHC</name>
<evidence type="ECO:0000259" key="10">
    <source>
        <dbReference type="PROSITE" id="PS50011"/>
    </source>
</evidence>
<evidence type="ECO:0000256" key="9">
    <source>
        <dbReference type="PROSITE-ProRule" id="PRU10141"/>
    </source>
</evidence>
<dbReference type="InterPro" id="IPR000719">
    <property type="entry name" value="Prot_kinase_dom"/>
</dbReference>
<evidence type="ECO:0000256" key="2">
    <source>
        <dbReference type="ARBA" id="ARBA00022527"/>
    </source>
</evidence>
<dbReference type="Gene3D" id="3.30.200.20">
    <property type="entry name" value="Phosphorylase Kinase, domain 1"/>
    <property type="match status" value="1"/>
</dbReference>
<evidence type="ECO:0000256" key="6">
    <source>
        <dbReference type="ARBA" id="ARBA00022840"/>
    </source>
</evidence>
<gene>
    <name evidence="11" type="ORF">BO97DRAFT_345562</name>
</gene>
<evidence type="ECO:0000256" key="3">
    <source>
        <dbReference type="ARBA" id="ARBA00022679"/>
    </source>
</evidence>
<dbReference type="EMBL" id="KZ824284">
    <property type="protein sequence ID" value="RAL12333.1"/>
    <property type="molecule type" value="Genomic_DNA"/>
</dbReference>
<dbReference type="VEuPathDB" id="FungiDB:BO97DRAFT_345562"/>
<evidence type="ECO:0000313" key="11">
    <source>
        <dbReference type="EMBL" id="RAL12333.1"/>
    </source>
</evidence>
<dbReference type="GO" id="GO:0005634">
    <property type="term" value="C:nucleus"/>
    <property type="evidence" value="ECO:0007669"/>
    <property type="project" value="TreeGrafter"/>
</dbReference>
<dbReference type="InterPro" id="IPR051334">
    <property type="entry name" value="SRPK"/>
</dbReference>
<evidence type="ECO:0000256" key="8">
    <source>
        <dbReference type="ARBA" id="ARBA00048679"/>
    </source>
</evidence>
<dbReference type="Proteomes" id="UP000248961">
    <property type="component" value="Unassembled WGS sequence"/>
</dbReference>
<dbReference type="PANTHER" id="PTHR47634:SF9">
    <property type="entry name" value="PROTEIN KINASE DOMAIN-CONTAINING PROTEIN-RELATED"/>
    <property type="match status" value="1"/>
</dbReference>
<keyword evidence="3" id="KW-0808">Transferase</keyword>
<feature type="binding site" evidence="9">
    <location>
        <position position="118"/>
    </location>
    <ligand>
        <name>ATP</name>
        <dbReference type="ChEBI" id="CHEBI:30616"/>
    </ligand>
</feature>
<dbReference type="GO" id="GO:0050684">
    <property type="term" value="P:regulation of mRNA processing"/>
    <property type="evidence" value="ECO:0007669"/>
    <property type="project" value="TreeGrafter"/>
</dbReference>
<dbReference type="OrthoDB" id="5979581at2759"/>
<dbReference type="Gene3D" id="1.10.510.10">
    <property type="entry name" value="Transferase(Phosphotransferase) domain 1"/>
    <property type="match status" value="1"/>
</dbReference>
<dbReference type="PROSITE" id="PS50011">
    <property type="entry name" value="PROTEIN_KINASE_DOM"/>
    <property type="match status" value="1"/>
</dbReference>
<keyword evidence="6 9" id="KW-0067">ATP-binding</keyword>
<dbReference type="GeneID" id="37196062"/>
<keyword evidence="4 9" id="KW-0547">Nucleotide-binding</keyword>
<dbReference type="GO" id="GO:0005737">
    <property type="term" value="C:cytoplasm"/>
    <property type="evidence" value="ECO:0007669"/>
    <property type="project" value="TreeGrafter"/>
</dbReference>
<dbReference type="PANTHER" id="PTHR47634">
    <property type="entry name" value="PROTEIN KINASE DOMAIN-CONTAINING PROTEIN-RELATED"/>
    <property type="match status" value="1"/>
</dbReference>
<dbReference type="EC" id="2.7.11.1" evidence="1"/>
<evidence type="ECO:0000256" key="7">
    <source>
        <dbReference type="ARBA" id="ARBA00047899"/>
    </source>
</evidence>
<comment type="catalytic activity">
    <reaction evidence="8">
        <text>L-seryl-[protein] + ATP = O-phospho-L-seryl-[protein] + ADP + H(+)</text>
        <dbReference type="Rhea" id="RHEA:17989"/>
        <dbReference type="Rhea" id="RHEA-COMP:9863"/>
        <dbReference type="Rhea" id="RHEA-COMP:11604"/>
        <dbReference type="ChEBI" id="CHEBI:15378"/>
        <dbReference type="ChEBI" id="CHEBI:29999"/>
        <dbReference type="ChEBI" id="CHEBI:30616"/>
        <dbReference type="ChEBI" id="CHEBI:83421"/>
        <dbReference type="ChEBI" id="CHEBI:456216"/>
        <dbReference type="EC" id="2.7.11.1"/>
    </reaction>
</comment>
<dbReference type="PROSITE" id="PS00107">
    <property type="entry name" value="PROTEIN_KINASE_ATP"/>
    <property type="match status" value="1"/>
</dbReference>